<dbReference type="Proteomes" id="UP000317550">
    <property type="component" value="Chromosome"/>
</dbReference>
<dbReference type="AlphaFoldDB" id="A0A516SCV7"/>
<feature type="compositionally biased region" description="Polar residues" evidence="1">
    <location>
        <begin position="26"/>
        <end position="39"/>
    </location>
</feature>
<reference evidence="3" key="1">
    <citation type="submission" date="2019-07" db="EMBL/GenBank/DDBJ databases">
        <title>Chitinimonas sp. nov., isolated from Ny-Alesund, arctica soil.</title>
        <authorList>
            <person name="Xu Q."/>
            <person name="Peng F."/>
        </authorList>
    </citation>
    <scope>NUCLEOTIDE SEQUENCE [LARGE SCALE GENOMIC DNA]</scope>
    <source>
        <strain evidence="3">R3-44</strain>
    </source>
</reference>
<proteinExistence type="predicted"/>
<evidence type="ECO:0000313" key="2">
    <source>
        <dbReference type="EMBL" id="QDQ25888.1"/>
    </source>
</evidence>
<organism evidence="2 3">
    <name type="scientific">Chitinimonas arctica</name>
    <dbReference type="NCBI Taxonomy" id="2594795"/>
    <lineage>
        <taxon>Bacteria</taxon>
        <taxon>Pseudomonadati</taxon>
        <taxon>Pseudomonadota</taxon>
        <taxon>Betaproteobacteria</taxon>
        <taxon>Neisseriales</taxon>
        <taxon>Chitinibacteraceae</taxon>
        <taxon>Chitinimonas</taxon>
    </lineage>
</organism>
<dbReference type="EMBL" id="CP041730">
    <property type="protein sequence ID" value="QDQ25888.1"/>
    <property type="molecule type" value="Genomic_DNA"/>
</dbReference>
<feature type="region of interest" description="Disordered" evidence="1">
    <location>
        <begin position="26"/>
        <end position="50"/>
    </location>
</feature>
<evidence type="ECO:0000256" key="1">
    <source>
        <dbReference type="SAM" id="MobiDB-lite"/>
    </source>
</evidence>
<gene>
    <name evidence="2" type="ORF">FNU76_05720</name>
</gene>
<accession>A0A516SCV7</accession>
<keyword evidence="3" id="KW-1185">Reference proteome</keyword>
<sequence>MNFIYYCFSSCFSSRKIEAPTQTSTLIRGPSYSINNPEQSPKGESKELSNQQTSISKRFWSFLQKFNFASRKPASTQHNGSIQNNIPIIEHNSLITHLTPTSPNPTPPESKLVTVRNEPNTVFVPQANSLGISHSVPKKVSDFLLEILLHCKKCAQEQFGTVTEIEYRGLKFYRERFGFKSTNRLVPIDTPAVSLESLSLSSIYIEWSRNPEFSILAQYEKEGSYVNFMLTPSNKLAIALEGAPSPPQRKTAVLAPGDASEIVKLPIGNNPSNHRDVPSVLVKFTKETISEVNKCRPEDFSQIEMIRVDEIDFKRTKHDTTTEGWITSENYHFTPVDTSASAYAALTLKGICVSVTKTNALVTVTASQDNTRVSLRMKSGKLLIVE</sequence>
<name>A0A516SCV7_9NEIS</name>
<dbReference type="KEGG" id="cari:FNU76_05720"/>
<protein>
    <submittedName>
        <fullName evidence="2">Uncharacterized protein</fullName>
    </submittedName>
</protein>
<evidence type="ECO:0000313" key="3">
    <source>
        <dbReference type="Proteomes" id="UP000317550"/>
    </source>
</evidence>
<dbReference type="RefSeq" id="WP_143856811.1">
    <property type="nucleotide sequence ID" value="NZ_CP041730.1"/>
</dbReference>